<accession>A0A8X8IA28</accession>
<keyword evidence="2" id="KW-1185">Reference proteome</keyword>
<sequence length="89" mass="10725">MKKIMHIILYSCRKATELIDKRSVMGLSWIESIRLFMHKSLCDACTTYDKQSRLIDRLLHHHLHLHDHHEENAPQLQNNELKERIIERL</sequence>
<evidence type="ECO:0000313" key="1">
    <source>
        <dbReference type="EMBL" id="SDW39304.1"/>
    </source>
</evidence>
<organism evidence="1 2">
    <name type="scientific">Hydrobacter penzbergensis</name>
    <dbReference type="NCBI Taxonomy" id="1235997"/>
    <lineage>
        <taxon>Bacteria</taxon>
        <taxon>Pseudomonadati</taxon>
        <taxon>Bacteroidota</taxon>
        <taxon>Chitinophagia</taxon>
        <taxon>Chitinophagales</taxon>
        <taxon>Chitinophagaceae</taxon>
        <taxon>Hydrobacter</taxon>
    </lineage>
</organism>
<protein>
    <recommendedName>
        <fullName evidence="3">Zinc-finger</fullName>
    </recommendedName>
</protein>
<proteinExistence type="predicted"/>
<dbReference type="EMBL" id="FNNO01000002">
    <property type="protein sequence ID" value="SDW39304.1"/>
    <property type="molecule type" value="Genomic_DNA"/>
</dbReference>
<comment type="caution">
    <text evidence="1">The sequence shown here is derived from an EMBL/GenBank/DDBJ whole genome shotgun (WGS) entry which is preliminary data.</text>
</comment>
<evidence type="ECO:0000313" key="2">
    <source>
        <dbReference type="Proteomes" id="UP000198711"/>
    </source>
</evidence>
<gene>
    <name evidence="1" type="ORF">SAMN05444410_102193</name>
</gene>
<evidence type="ECO:0008006" key="3">
    <source>
        <dbReference type="Google" id="ProtNLM"/>
    </source>
</evidence>
<reference evidence="1 2" key="1">
    <citation type="submission" date="2016-10" db="EMBL/GenBank/DDBJ databases">
        <authorList>
            <person name="Varghese N."/>
            <person name="Submissions S."/>
        </authorList>
    </citation>
    <scope>NUCLEOTIDE SEQUENCE [LARGE SCALE GENOMIC DNA]</scope>
    <source>
        <strain evidence="1 2">DSM 25353</strain>
    </source>
</reference>
<dbReference type="RefSeq" id="WP_092722321.1">
    <property type="nucleotide sequence ID" value="NZ_FNNO01000002.1"/>
</dbReference>
<dbReference type="AlphaFoldDB" id="A0A8X8IA28"/>
<dbReference type="Proteomes" id="UP000198711">
    <property type="component" value="Unassembled WGS sequence"/>
</dbReference>
<name>A0A8X8IA28_9BACT</name>